<dbReference type="AlphaFoldDB" id="A0A9X1LFI7"/>
<evidence type="ECO:0000313" key="2">
    <source>
        <dbReference type="EMBL" id="MCB5163024.1"/>
    </source>
</evidence>
<dbReference type="PANTHER" id="PTHR13696">
    <property type="entry name" value="P-LOOP CONTAINING NUCLEOSIDE TRIPHOSPHATE HYDROLASE"/>
    <property type="match status" value="1"/>
</dbReference>
<dbReference type="InterPro" id="IPR027417">
    <property type="entry name" value="P-loop_NTPase"/>
</dbReference>
<protein>
    <submittedName>
        <fullName evidence="2">ParA family protein</fullName>
    </submittedName>
</protein>
<name>A0A9X1LFI7_9GAMM</name>
<organism evidence="2 3">
    <name type="scientific">Marinomonas algarum</name>
    <dbReference type="NCBI Taxonomy" id="2883105"/>
    <lineage>
        <taxon>Bacteria</taxon>
        <taxon>Pseudomonadati</taxon>
        <taxon>Pseudomonadota</taxon>
        <taxon>Gammaproteobacteria</taxon>
        <taxon>Oceanospirillales</taxon>
        <taxon>Oceanospirillaceae</taxon>
        <taxon>Marinomonas</taxon>
    </lineage>
</organism>
<dbReference type="InterPro" id="IPR050678">
    <property type="entry name" value="DNA_Partitioning_ATPase"/>
</dbReference>
<gene>
    <name evidence="2" type="ORF">LG368_14155</name>
</gene>
<dbReference type="Proteomes" id="UP001139095">
    <property type="component" value="Unassembled WGS sequence"/>
</dbReference>
<evidence type="ECO:0000313" key="3">
    <source>
        <dbReference type="Proteomes" id="UP001139095"/>
    </source>
</evidence>
<proteinExistence type="predicted"/>
<dbReference type="RefSeq" id="WP_226755365.1">
    <property type="nucleotide sequence ID" value="NZ_JAJATW010000031.1"/>
</dbReference>
<dbReference type="InterPro" id="IPR025669">
    <property type="entry name" value="AAA_dom"/>
</dbReference>
<dbReference type="Pfam" id="PF13614">
    <property type="entry name" value="AAA_31"/>
    <property type="match status" value="1"/>
</dbReference>
<reference evidence="2" key="1">
    <citation type="submission" date="2021-10" db="EMBL/GenBank/DDBJ databases">
        <title>Marinomonas pontica sp. nov., isolated from the Black Sea.</title>
        <authorList>
            <person name="Zhao L.-H."/>
            <person name="Xue J.-H."/>
        </authorList>
    </citation>
    <scope>NUCLEOTIDE SEQUENCE</scope>
    <source>
        <strain evidence="2">E8</strain>
    </source>
</reference>
<evidence type="ECO:0000259" key="1">
    <source>
        <dbReference type="Pfam" id="PF13614"/>
    </source>
</evidence>
<feature type="domain" description="AAA" evidence="1">
    <location>
        <begin position="133"/>
        <end position="320"/>
    </location>
</feature>
<dbReference type="CDD" id="cd02042">
    <property type="entry name" value="ParAB_family"/>
    <property type="match status" value="1"/>
</dbReference>
<dbReference type="EMBL" id="JAJATW010000031">
    <property type="protein sequence ID" value="MCB5163024.1"/>
    <property type="molecule type" value="Genomic_DNA"/>
</dbReference>
<dbReference type="SUPFAM" id="SSF52540">
    <property type="entry name" value="P-loop containing nucleoside triphosphate hydrolases"/>
    <property type="match status" value="1"/>
</dbReference>
<comment type="caution">
    <text evidence="2">The sequence shown here is derived from an EMBL/GenBank/DDBJ whole genome shotgun (WGS) entry which is preliminary data.</text>
</comment>
<sequence>MTHKVFTNNAVSNNASKIGHEMLSDQQTLKDRILSNDSVRIDSDQVNGMPRIIYNHAITKTALRKFVGGATKTFGEKFAKAVELGVIPEPIQSNTNFRYLLTQPEVHALLDHWDFPKYSVDVGSNRFPLKKCVVAVANQKGGVAKSTTTSSLAVASALDLHLRANVLILDLDPQGSMDQFTVHDPENEIFLTLVDIIMGKDLENNQFSELLDVADEKDIIQKAPFETHLCNLNVMPAHPMDERLTDEFWQASSEERDKIFARLRDTILPALQEKYDIILIDTPPVDGPLTWLALEIANFLLTPIAPKEMDYSSTGSFLSALDRRYSTLPSKGKNLKVHKMVLTDHDPKSTAEVNIKHRIVKSAQESLFGSHFVHSDAFIAASSKHRTVLDLSHAEGLCSKINLRKASESVQAVYSQFILAVRSI</sequence>
<dbReference type="PANTHER" id="PTHR13696:SF98">
    <property type="entry name" value="PLASMID PARTITION PROTEIN A"/>
    <property type="match status" value="1"/>
</dbReference>
<keyword evidence="3" id="KW-1185">Reference proteome</keyword>
<accession>A0A9X1LFI7</accession>
<dbReference type="Gene3D" id="3.40.50.300">
    <property type="entry name" value="P-loop containing nucleotide triphosphate hydrolases"/>
    <property type="match status" value="1"/>
</dbReference>